<sequence>MTSSDHDEMTDDAYQHHDASDSMPMSLEPPPIPTDNASVPKPKRLACMICRKRKLKCDGSRPSCSTCARLGHNCAYDEQRRKSGPKRGYVKALEERLKQVETLLKTQDPPSSSAVPARAGPSTSTPNPPLQREPTNTSANDVSNGWFADGAKSNDTSPKEGAPSGMGDMGLNNCLNVDMNANVGGGDFTWEMIGLGLEEPLPPQETIDELHQIYFEKVHPSMPMVHKYRYLAAMNLAPNSRPPVCLRYAMWTMACSIADKFQDIKDLFYHRARKYLEADYVKGYGEHMISVAHCQTHILLSNYEMKMMFFPRAWVNTGSAVRLAQMIGLHRLDGQGLEVKQCLPAPKDWTEREERRRTFWMAFCEDRYASIGTGWPMVLDERDIMTNLPASEEAYDMSKPEQTQSLQEVTSSAQGASRLSSFAGVVLMASLFGRNLIHLHRPDSDDLDEDVNGPFWKRHRQLDAILLNTSLCLPDHLKLPVGLSNPNVVFTNMSIHTSTICLHQAAIFKADKNKSQANIGSESKVRCITAANEIASIMRTISHMDLAAMNPFISFCLYVAARVFVQYLKSRPEDSQTADSLRFLVSAMNALKRRNPLTESFLVQLDVDLEALAIRIPKLRGAFARIGDDAGYPGLGKVNKTGAVCDDPEGVQGIMAYRNECHFMKTVGDSGNLAEVPSLGEEEQANNNPRVDISNTDDFAGQNWLGTGNQVISGATPNSGTFFDRSTAFGDSVGDGSASKSPEGQQSNSNLTPNSSTGPESRSHLGPAPMGGSGRNSFQASPISPQQAFTTQGAMDMSGQRQGFFATDTGGFAALAAGTMAGQQQQQQSQNSFGSMTQNSWGDMSGMPQMGGQAVGEDMLRTMMSLGPMDALDLSTWSTGNDDNMRQ</sequence>
<dbReference type="Proteomes" id="UP001163324">
    <property type="component" value="Chromosome 5"/>
</dbReference>
<accession>A0ACC0UXX2</accession>
<keyword evidence="2" id="KW-1185">Reference proteome</keyword>
<gene>
    <name evidence="1" type="ORF">N3K66_005417</name>
</gene>
<organism evidence="1 2">
    <name type="scientific">Trichothecium roseum</name>
    <dbReference type="NCBI Taxonomy" id="47278"/>
    <lineage>
        <taxon>Eukaryota</taxon>
        <taxon>Fungi</taxon>
        <taxon>Dikarya</taxon>
        <taxon>Ascomycota</taxon>
        <taxon>Pezizomycotina</taxon>
        <taxon>Sordariomycetes</taxon>
        <taxon>Hypocreomycetidae</taxon>
        <taxon>Hypocreales</taxon>
        <taxon>Hypocreales incertae sedis</taxon>
        <taxon>Trichothecium</taxon>
    </lineage>
</organism>
<protein>
    <submittedName>
        <fullName evidence="1">Uncharacterized protein</fullName>
    </submittedName>
</protein>
<comment type="caution">
    <text evidence="1">The sequence shown here is derived from an EMBL/GenBank/DDBJ whole genome shotgun (WGS) entry which is preliminary data.</text>
</comment>
<evidence type="ECO:0000313" key="2">
    <source>
        <dbReference type="Proteomes" id="UP001163324"/>
    </source>
</evidence>
<reference evidence="1" key="1">
    <citation type="submission" date="2022-10" db="EMBL/GenBank/DDBJ databases">
        <title>Complete Genome of Trichothecium roseum strain YXFP-22015, a Plant Pathogen Isolated from Citrus.</title>
        <authorList>
            <person name="Wang Y."/>
            <person name="Zhu L."/>
        </authorList>
    </citation>
    <scope>NUCLEOTIDE SEQUENCE</scope>
    <source>
        <strain evidence="1">YXFP-22015</strain>
    </source>
</reference>
<evidence type="ECO:0000313" key="1">
    <source>
        <dbReference type="EMBL" id="KAI9898956.1"/>
    </source>
</evidence>
<proteinExistence type="predicted"/>
<name>A0ACC0UXX2_9HYPO</name>
<dbReference type="EMBL" id="CM047944">
    <property type="protein sequence ID" value="KAI9898956.1"/>
    <property type="molecule type" value="Genomic_DNA"/>
</dbReference>